<dbReference type="InterPro" id="IPR019734">
    <property type="entry name" value="TPR_rpt"/>
</dbReference>
<evidence type="ECO:0000256" key="1">
    <source>
        <dbReference type="SAM" id="MobiDB-lite"/>
    </source>
</evidence>
<evidence type="ECO:0000313" key="2">
    <source>
        <dbReference type="EMBL" id="QPI48102.1"/>
    </source>
</evidence>
<dbReference type="Gene3D" id="1.25.40.10">
    <property type="entry name" value="Tetratricopeptide repeat domain"/>
    <property type="match status" value="1"/>
</dbReference>
<evidence type="ECO:0000313" key="3">
    <source>
        <dbReference type="Proteomes" id="UP000662888"/>
    </source>
</evidence>
<dbReference type="SMART" id="SM00028">
    <property type="entry name" value="TPR"/>
    <property type="match status" value="4"/>
</dbReference>
<gene>
    <name evidence="2" type="ORF">IV454_21435</name>
</gene>
<name>A0AA48W8V9_9BURK</name>
<dbReference type="InterPro" id="IPR011990">
    <property type="entry name" value="TPR-like_helical_dom_sf"/>
</dbReference>
<feature type="compositionally biased region" description="Acidic residues" evidence="1">
    <location>
        <begin position="39"/>
        <end position="57"/>
    </location>
</feature>
<sequence>MTKNITPLTTWEGFALLSHAAFHERFPDASIGRRRLSDPDDDDDEEDDEYGERENDDGLPWLLVSGSVSIGTGMLKAVEGQAWSRIVVDGDLHIDESGAALRWGDPLGQVGFVSGDLHVDMIRLDDMPSNAVAGLVVAKSAWLFAEDDCCMRRAPELRLDTPFLFAWFYRVDQLALNPGAVIFILGDGDYCAGLGLPNPVFAWHDAVHVLEKRFVDRVICDGYDGHAWRHDTIIPALRRGRSIFKDGIDIACHPFHRAARAAMAAGDHRSAYLLYKKSAVIAPAYYHAWCGMAQALVREGAWGQALGVYRKAATLFPPEQTGMINTALNHAALCALRTGRPGVAIELASMSIKHNLGRADKERATGAAFRYRAEAYLMSGEPGAALDDLRQALGRDRHLSAAYWLKGLAHYQRNESEQARAAHAQACEHDERYAASYDTHGDTGFLSRAGTRVDWDHDGAAVPG</sequence>
<feature type="region of interest" description="Disordered" evidence="1">
    <location>
        <begin position="32"/>
        <end position="58"/>
    </location>
</feature>
<organism evidence="2 3">
    <name type="scientific">Massilia antarctica</name>
    <dbReference type="NCBI Taxonomy" id="2765360"/>
    <lineage>
        <taxon>Bacteria</taxon>
        <taxon>Pseudomonadati</taxon>
        <taxon>Pseudomonadota</taxon>
        <taxon>Betaproteobacteria</taxon>
        <taxon>Burkholderiales</taxon>
        <taxon>Oxalobacteraceae</taxon>
        <taxon>Telluria group</taxon>
        <taxon>Massilia</taxon>
    </lineage>
</organism>
<dbReference type="Proteomes" id="UP000662888">
    <property type="component" value="Chromosome"/>
</dbReference>
<keyword evidence="3" id="KW-1185">Reference proteome</keyword>
<reference evidence="2 3" key="1">
    <citation type="submission" date="2020-11" db="EMBL/GenBank/DDBJ databases">
        <authorList>
            <person name="Sun Q."/>
        </authorList>
    </citation>
    <scope>NUCLEOTIDE SEQUENCE [LARGE SCALE GENOMIC DNA]</scope>
    <source>
        <strain evidence="2 3">P8398</strain>
    </source>
</reference>
<dbReference type="SUPFAM" id="SSF48452">
    <property type="entry name" value="TPR-like"/>
    <property type="match status" value="1"/>
</dbReference>
<protein>
    <submittedName>
        <fullName evidence="2">Tetratricopeptide repeat protein</fullName>
    </submittedName>
</protein>
<proteinExistence type="predicted"/>
<accession>A0AA48W8V9</accession>
<dbReference type="EMBL" id="CP065053">
    <property type="protein sequence ID" value="QPI48102.1"/>
    <property type="molecule type" value="Genomic_DNA"/>
</dbReference>
<dbReference type="RefSeq" id="WP_206087743.1">
    <property type="nucleotide sequence ID" value="NZ_CP065053.1"/>
</dbReference>